<organism evidence="2">
    <name type="scientific">Salmonella enterica I</name>
    <dbReference type="NCBI Taxonomy" id="59201"/>
    <lineage>
        <taxon>Bacteria</taxon>
        <taxon>Pseudomonadati</taxon>
        <taxon>Pseudomonadota</taxon>
        <taxon>Gammaproteobacteria</taxon>
        <taxon>Enterobacterales</taxon>
        <taxon>Enterobacteriaceae</taxon>
        <taxon>Salmonella</taxon>
    </lineage>
</organism>
<keyword evidence="2" id="KW-0540">Nuclease</keyword>
<proteinExistence type="predicted"/>
<protein>
    <submittedName>
        <fullName evidence="2">Restriction endonuclease</fullName>
    </submittedName>
</protein>
<feature type="region of interest" description="Disordered" evidence="1">
    <location>
        <begin position="38"/>
        <end position="66"/>
    </location>
</feature>
<accession>A0A5U3EF34</accession>
<dbReference type="AlphaFoldDB" id="A0A5U3EF34"/>
<dbReference type="EMBL" id="AAGLPX010000013">
    <property type="protein sequence ID" value="EBP3998743.1"/>
    <property type="molecule type" value="Genomic_DNA"/>
</dbReference>
<feature type="compositionally biased region" description="Acidic residues" evidence="1">
    <location>
        <begin position="56"/>
        <end position="66"/>
    </location>
</feature>
<sequence length="66" mass="7326">MPDLKPCPFCGCTETELLQGMFPRCPRCGARQEFAAGHEAVERWNKRDTSPGLPEDSNDAEEEAVT</sequence>
<name>A0A5U3EF34_SALET</name>
<feature type="compositionally biased region" description="Basic and acidic residues" evidence="1">
    <location>
        <begin position="39"/>
        <end position="49"/>
    </location>
</feature>
<dbReference type="Proteomes" id="UP000839575">
    <property type="component" value="Unassembled WGS sequence"/>
</dbReference>
<evidence type="ECO:0000256" key="1">
    <source>
        <dbReference type="SAM" id="MobiDB-lite"/>
    </source>
</evidence>
<gene>
    <name evidence="2" type="primary">lar</name>
    <name evidence="2" type="ORF">S301_08620</name>
</gene>
<keyword evidence="2" id="KW-0378">Hydrolase</keyword>
<comment type="caution">
    <text evidence="2">The sequence shown here is derived from an EMBL/GenBank/DDBJ whole genome shotgun (WGS) entry which is preliminary data.</text>
</comment>
<keyword evidence="2" id="KW-0255">Endonuclease</keyword>
<reference evidence="2" key="1">
    <citation type="submission" date="2018-07" db="EMBL/GenBank/DDBJ databases">
        <authorList>
            <consortium name="GenomeTrakr network: Whole genome sequencing for foodborne pathogen traceback"/>
        </authorList>
    </citation>
    <scope>NUCLEOTIDE SEQUENCE [LARGE SCALE GENOMIC DNA]</scope>
    <source>
        <strain evidence="2">CFSAN002851</strain>
    </source>
</reference>
<dbReference type="GO" id="GO:0004519">
    <property type="term" value="F:endonuclease activity"/>
    <property type="evidence" value="ECO:0007669"/>
    <property type="project" value="UniProtKB-KW"/>
</dbReference>
<evidence type="ECO:0000313" key="2">
    <source>
        <dbReference type="EMBL" id="EBP3998743.1"/>
    </source>
</evidence>